<organism evidence="1 2">
    <name type="scientific">Deinococcus petrolearius</name>
    <dbReference type="NCBI Taxonomy" id="1751295"/>
    <lineage>
        <taxon>Bacteria</taxon>
        <taxon>Thermotogati</taxon>
        <taxon>Deinococcota</taxon>
        <taxon>Deinococci</taxon>
        <taxon>Deinococcales</taxon>
        <taxon>Deinococcaceae</taxon>
        <taxon>Deinococcus</taxon>
    </lineage>
</organism>
<accession>A0ABW1DLD7</accession>
<name>A0ABW1DLD7_9DEIO</name>
<dbReference type="RefSeq" id="WP_380050576.1">
    <property type="nucleotide sequence ID" value="NZ_JBHSOH010000020.1"/>
</dbReference>
<gene>
    <name evidence="1" type="ORF">ACFPQ6_14075</name>
</gene>
<comment type="caution">
    <text evidence="1">The sequence shown here is derived from an EMBL/GenBank/DDBJ whole genome shotgun (WGS) entry which is preliminary data.</text>
</comment>
<protein>
    <submittedName>
        <fullName evidence="1">Nucleotidyltransferase domain-containing protein</fullName>
    </submittedName>
</protein>
<dbReference type="Proteomes" id="UP001595979">
    <property type="component" value="Unassembled WGS sequence"/>
</dbReference>
<sequence length="212" mass="23662">MDREDRWSDIDLALCLAPDADQRQVVHDWTDRMYREHGALDHLDVWRGRTLFRVFLLASTLQVDLAFWSAAEFGATGPTFRLLFGTAHERTPTPPPTAAHLIGMARKHALHVRSSVARGRLWQAEYMLSVVRDQVLALMCLRHGLSTVEGRGLDDLPPEGAAPLTEALVRSLEPAELHRAFGVVMDALLREIELEDDVLAGRLAPTLKALMG</sequence>
<dbReference type="EMBL" id="JBHSOH010000020">
    <property type="protein sequence ID" value="MFC5849436.1"/>
    <property type="molecule type" value="Genomic_DNA"/>
</dbReference>
<evidence type="ECO:0000313" key="2">
    <source>
        <dbReference type="Proteomes" id="UP001595979"/>
    </source>
</evidence>
<evidence type="ECO:0000313" key="1">
    <source>
        <dbReference type="EMBL" id="MFC5849436.1"/>
    </source>
</evidence>
<proteinExistence type="predicted"/>
<reference evidence="2" key="1">
    <citation type="journal article" date="2019" name="Int. J. Syst. Evol. Microbiol.">
        <title>The Global Catalogue of Microorganisms (GCM) 10K type strain sequencing project: providing services to taxonomists for standard genome sequencing and annotation.</title>
        <authorList>
            <consortium name="The Broad Institute Genomics Platform"/>
            <consortium name="The Broad Institute Genome Sequencing Center for Infectious Disease"/>
            <person name="Wu L."/>
            <person name="Ma J."/>
        </authorList>
    </citation>
    <scope>NUCLEOTIDE SEQUENCE [LARGE SCALE GENOMIC DNA]</scope>
    <source>
        <strain evidence="2">CGMCC 1.15053</strain>
    </source>
</reference>
<keyword evidence="2" id="KW-1185">Reference proteome</keyword>